<dbReference type="RefSeq" id="WP_074445880.1">
    <property type="nucleotide sequence ID" value="NZ_FMBM01000002.1"/>
</dbReference>
<evidence type="ECO:0000313" key="7">
    <source>
        <dbReference type="Proteomes" id="UP000182800"/>
    </source>
</evidence>
<dbReference type="Gene3D" id="3.90.1300.10">
    <property type="entry name" value="Amidase signature (AS) domain"/>
    <property type="match status" value="1"/>
</dbReference>
<dbReference type="GO" id="GO:0016740">
    <property type="term" value="F:transferase activity"/>
    <property type="evidence" value="ECO:0007669"/>
    <property type="project" value="UniProtKB-KW"/>
</dbReference>
<gene>
    <name evidence="4" type="primary">gatA</name>
    <name evidence="5" type="ORF">GA0071312_3368</name>
    <name evidence="4" type="ORF">HLUCCO17_06075</name>
</gene>
<dbReference type="PANTHER" id="PTHR11895:SF176">
    <property type="entry name" value="AMIDASE AMID-RELATED"/>
    <property type="match status" value="1"/>
</dbReference>
<organism evidence="4 6">
    <name type="scientific">Saliniramus fredricksonii</name>
    <dbReference type="NCBI Taxonomy" id="1653334"/>
    <lineage>
        <taxon>Bacteria</taxon>
        <taxon>Pseudomonadati</taxon>
        <taxon>Pseudomonadota</taxon>
        <taxon>Alphaproteobacteria</taxon>
        <taxon>Hyphomicrobiales</taxon>
        <taxon>Salinarimonadaceae</taxon>
        <taxon>Saliniramus</taxon>
    </lineage>
</organism>
<keyword evidence="4" id="KW-0808">Transferase</keyword>
<dbReference type="Pfam" id="PF01425">
    <property type="entry name" value="Amidase"/>
    <property type="match status" value="1"/>
</dbReference>
<dbReference type="AlphaFoldDB" id="A0A0P7XVD7"/>
<evidence type="ECO:0000256" key="2">
    <source>
        <dbReference type="ARBA" id="ARBA00021874"/>
    </source>
</evidence>
<dbReference type="Proteomes" id="UP000182800">
    <property type="component" value="Unassembled WGS sequence"/>
</dbReference>
<sequence length="431" mass="45471">MNTIRDQLEAILARLDARARDEKVYTKLYKEQARLAADAADARRRAGISLGPLDGRIVSIKDLFDVAGETTLAGSVILRDAAPATADAPIVARLRRAGAVITGKTNMSEFAFSGIGINPHYGTPGCAADPDRIPGGSSSGAGVGVGEGTAEIAIGTDTGGSVRIPASLNGCVGFKPTARRVPKEGAYPLSYALDSIGPLARNVADCVATDAIMAGEDPWMPEPMDVAGLRIGVPRGRLFTQTEEMVASAFETNLARLERAGARIVDIDIEDLLEAMGELMADAPLVAIEAAAVHADHLGFDDKLFDPLVITRIRMGATVPAAGYIRLMRARDALIARMDARLAAWDVVALPATATSALPIAELEADFERYMKANVLILRNTTWGNQFDLTGISLPMPGLARPAGIMFVTRNGHDRRLLNVAAGLEPVIGAA</sequence>
<dbReference type="InterPro" id="IPR023631">
    <property type="entry name" value="Amidase_dom"/>
</dbReference>
<dbReference type="EMBL" id="FMBM01000002">
    <property type="protein sequence ID" value="SCC82377.1"/>
    <property type="molecule type" value="Genomic_DNA"/>
</dbReference>
<feature type="domain" description="Amidase" evidence="3">
    <location>
        <begin position="8"/>
        <end position="418"/>
    </location>
</feature>
<dbReference type="Proteomes" id="UP000050497">
    <property type="component" value="Unassembled WGS sequence"/>
</dbReference>
<dbReference type="InterPro" id="IPR036928">
    <property type="entry name" value="AS_sf"/>
</dbReference>
<dbReference type="NCBIfam" id="NF005460">
    <property type="entry name" value="PRK07056.1"/>
    <property type="match status" value="1"/>
</dbReference>
<comment type="function">
    <text evidence="1">Hydrolyzes indole-3-acetamide (IAM) into indole-3-acetic acid (IAA).</text>
</comment>
<keyword evidence="4" id="KW-0436">Ligase</keyword>
<dbReference type="InterPro" id="IPR020556">
    <property type="entry name" value="Amidase_CS"/>
</dbReference>
<dbReference type="EMBL" id="LJSX01000007">
    <property type="protein sequence ID" value="KPQ11470.1"/>
    <property type="molecule type" value="Genomic_DNA"/>
</dbReference>
<keyword evidence="7" id="KW-1185">Reference proteome</keyword>
<evidence type="ECO:0000313" key="4">
    <source>
        <dbReference type="EMBL" id="KPQ11470.1"/>
    </source>
</evidence>
<dbReference type="SUPFAM" id="SSF75304">
    <property type="entry name" value="Amidase signature (AS) enzymes"/>
    <property type="match status" value="1"/>
</dbReference>
<reference evidence="4 6" key="1">
    <citation type="submission" date="2015-09" db="EMBL/GenBank/DDBJ databases">
        <title>Identification and resolution of microdiversity through metagenomic sequencing of parallel consortia.</title>
        <authorList>
            <person name="Nelson W.C."/>
            <person name="Romine M.F."/>
            <person name="Lindemann S.R."/>
        </authorList>
    </citation>
    <scope>NUCLEOTIDE SEQUENCE [LARGE SCALE GENOMIC DNA]</scope>
    <source>
        <strain evidence="4">HL-109</strain>
    </source>
</reference>
<protein>
    <recommendedName>
        <fullName evidence="2">Indoleacetamide hydrolase</fullName>
    </recommendedName>
</protein>
<name>A0A0P7XVD7_9HYPH</name>
<evidence type="ECO:0000256" key="1">
    <source>
        <dbReference type="ARBA" id="ARBA00003871"/>
    </source>
</evidence>
<dbReference type="GO" id="GO:0016874">
    <property type="term" value="F:ligase activity"/>
    <property type="evidence" value="ECO:0007669"/>
    <property type="project" value="UniProtKB-KW"/>
</dbReference>
<evidence type="ECO:0000259" key="3">
    <source>
        <dbReference type="Pfam" id="PF01425"/>
    </source>
</evidence>
<dbReference type="NCBIfam" id="NF004622">
    <property type="entry name" value="PRK05962.1"/>
    <property type="match status" value="1"/>
</dbReference>
<dbReference type="PATRIC" id="fig|1653334.4.peg.2285"/>
<dbReference type="InterPro" id="IPR000120">
    <property type="entry name" value="Amidase"/>
</dbReference>
<proteinExistence type="predicted"/>
<evidence type="ECO:0000313" key="6">
    <source>
        <dbReference type="Proteomes" id="UP000050497"/>
    </source>
</evidence>
<reference evidence="5 7" key="2">
    <citation type="submission" date="2016-08" db="EMBL/GenBank/DDBJ databases">
        <authorList>
            <person name="Varghese N."/>
            <person name="Submissions Spin"/>
        </authorList>
    </citation>
    <scope>NUCLEOTIDE SEQUENCE [LARGE SCALE GENOMIC DNA]</scope>
    <source>
        <strain evidence="5 7">HL-109</strain>
    </source>
</reference>
<evidence type="ECO:0000313" key="5">
    <source>
        <dbReference type="EMBL" id="SCC82377.1"/>
    </source>
</evidence>
<dbReference type="OrthoDB" id="9811471at2"/>
<dbReference type="PROSITE" id="PS00571">
    <property type="entry name" value="AMIDASES"/>
    <property type="match status" value="1"/>
</dbReference>
<accession>A0A0P7XVD7</accession>
<dbReference type="STRING" id="1653334.GA0071312_3368"/>
<comment type="caution">
    <text evidence="4">The sequence shown here is derived from an EMBL/GenBank/DDBJ whole genome shotgun (WGS) entry which is preliminary data.</text>
</comment>
<dbReference type="PANTHER" id="PTHR11895">
    <property type="entry name" value="TRANSAMIDASE"/>
    <property type="match status" value="1"/>
</dbReference>